<dbReference type="Pfam" id="PF00400">
    <property type="entry name" value="WD40"/>
    <property type="match status" value="1"/>
</dbReference>
<organism evidence="2 3">
    <name type="scientific">Coprinellus micaceus</name>
    <name type="common">Glistening ink-cap mushroom</name>
    <name type="synonym">Coprinus micaceus</name>
    <dbReference type="NCBI Taxonomy" id="71717"/>
    <lineage>
        <taxon>Eukaryota</taxon>
        <taxon>Fungi</taxon>
        <taxon>Dikarya</taxon>
        <taxon>Basidiomycota</taxon>
        <taxon>Agaricomycotina</taxon>
        <taxon>Agaricomycetes</taxon>
        <taxon>Agaricomycetidae</taxon>
        <taxon>Agaricales</taxon>
        <taxon>Agaricineae</taxon>
        <taxon>Psathyrellaceae</taxon>
        <taxon>Coprinellus</taxon>
    </lineage>
</organism>
<dbReference type="Proteomes" id="UP000298030">
    <property type="component" value="Unassembled WGS sequence"/>
</dbReference>
<accession>A0A4Y7SR02</accession>
<evidence type="ECO:0000313" key="2">
    <source>
        <dbReference type="EMBL" id="TEB24064.1"/>
    </source>
</evidence>
<dbReference type="OrthoDB" id="3238562at2759"/>
<protein>
    <submittedName>
        <fullName evidence="2">WD40 repeat-like protein</fullName>
    </submittedName>
</protein>
<dbReference type="InterPro" id="IPR015943">
    <property type="entry name" value="WD40/YVTN_repeat-like_dom_sf"/>
</dbReference>
<evidence type="ECO:0000313" key="3">
    <source>
        <dbReference type="Proteomes" id="UP000298030"/>
    </source>
</evidence>
<keyword evidence="1" id="KW-0472">Membrane</keyword>
<reference evidence="2 3" key="1">
    <citation type="journal article" date="2019" name="Nat. Ecol. Evol.">
        <title>Megaphylogeny resolves global patterns of mushroom evolution.</title>
        <authorList>
            <person name="Varga T."/>
            <person name="Krizsan K."/>
            <person name="Foldi C."/>
            <person name="Dima B."/>
            <person name="Sanchez-Garcia M."/>
            <person name="Sanchez-Ramirez S."/>
            <person name="Szollosi G.J."/>
            <person name="Szarkandi J.G."/>
            <person name="Papp V."/>
            <person name="Albert L."/>
            <person name="Andreopoulos W."/>
            <person name="Angelini C."/>
            <person name="Antonin V."/>
            <person name="Barry K.W."/>
            <person name="Bougher N.L."/>
            <person name="Buchanan P."/>
            <person name="Buyck B."/>
            <person name="Bense V."/>
            <person name="Catcheside P."/>
            <person name="Chovatia M."/>
            <person name="Cooper J."/>
            <person name="Damon W."/>
            <person name="Desjardin D."/>
            <person name="Finy P."/>
            <person name="Geml J."/>
            <person name="Haridas S."/>
            <person name="Hughes K."/>
            <person name="Justo A."/>
            <person name="Karasinski D."/>
            <person name="Kautmanova I."/>
            <person name="Kiss B."/>
            <person name="Kocsube S."/>
            <person name="Kotiranta H."/>
            <person name="LaButti K.M."/>
            <person name="Lechner B.E."/>
            <person name="Liimatainen K."/>
            <person name="Lipzen A."/>
            <person name="Lukacs Z."/>
            <person name="Mihaltcheva S."/>
            <person name="Morgado L.N."/>
            <person name="Niskanen T."/>
            <person name="Noordeloos M.E."/>
            <person name="Ohm R.A."/>
            <person name="Ortiz-Santana B."/>
            <person name="Ovrebo C."/>
            <person name="Racz N."/>
            <person name="Riley R."/>
            <person name="Savchenko A."/>
            <person name="Shiryaev A."/>
            <person name="Soop K."/>
            <person name="Spirin V."/>
            <person name="Szebenyi C."/>
            <person name="Tomsovsky M."/>
            <person name="Tulloss R.E."/>
            <person name="Uehling J."/>
            <person name="Grigoriev I.V."/>
            <person name="Vagvolgyi C."/>
            <person name="Papp T."/>
            <person name="Martin F.M."/>
            <person name="Miettinen O."/>
            <person name="Hibbett D.S."/>
            <person name="Nagy L.G."/>
        </authorList>
    </citation>
    <scope>NUCLEOTIDE SEQUENCE [LARGE SCALE GENOMIC DNA]</scope>
    <source>
        <strain evidence="2 3">FP101781</strain>
    </source>
</reference>
<dbReference type="InterPro" id="IPR001680">
    <property type="entry name" value="WD40_rpt"/>
</dbReference>
<proteinExistence type="predicted"/>
<name>A0A4Y7SR02_COPMI</name>
<evidence type="ECO:0000256" key="1">
    <source>
        <dbReference type="SAM" id="Phobius"/>
    </source>
</evidence>
<dbReference type="SUPFAM" id="SSF50978">
    <property type="entry name" value="WD40 repeat-like"/>
    <property type="match status" value="1"/>
</dbReference>
<feature type="transmembrane region" description="Helical" evidence="1">
    <location>
        <begin position="367"/>
        <end position="387"/>
    </location>
</feature>
<dbReference type="EMBL" id="QPFP01000071">
    <property type="protein sequence ID" value="TEB24064.1"/>
    <property type="molecule type" value="Genomic_DNA"/>
</dbReference>
<keyword evidence="3" id="KW-1185">Reference proteome</keyword>
<keyword evidence="1" id="KW-0812">Transmembrane</keyword>
<dbReference type="SMART" id="SM00320">
    <property type="entry name" value="WD40"/>
    <property type="match status" value="3"/>
</dbReference>
<dbReference type="InterPro" id="IPR036322">
    <property type="entry name" value="WD40_repeat_dom_sf"/>
</dbReference>
<gene>
    <name evidence="2" type="ORF">FA13DRAFT_1797598</name>
</gene>
<dbReference type="Gene3D" id="2.130.10.10">
    <property type="entry name" value="YVTN repeat-like/Quinoprotein amine dehydrogenase"/>
    <property type="match status" value="1"/>
</dbReference>
<keyword evidence="1" id="KW-1133">Transmembrane helix</keyword>
<comment type="caution">
    <text evidence="2">The sequence shown here is derived from an EMBL/GenBank/DDBJ whole genome shotgun (WGS) entry which is preliminary data.</text>
</comment>
<sequence length="423" mass="46989">MPFTPYRVLLDCPKESVNRVAFSSDTKFLASGGDDGCLCIHAFRLPSSYPLKAEYPGAITSLQWIPGTHRLFVGLSCGSVHLLDVDEKVGRLVDVRVAHISSNDISSLALDWRRKQLAVASGAIIYVFDLSRMDEGICRQVMAIRPSSYYDEGSMGPGPDCWEIQDVHFIDRGAKMLIAYLGSGIRMINMDTLREDTLNCLLATKHVPGEFVPSTKRETYMAVFNFRDGFDFYDIREDRFLGSVQLELRQHVAVQACFLSEARQAVLGASDGKVKVVTVPGLREVDCLDHGEDIIQALSHCLEPEEESPGYIVTGCAEKGPDTYVKIWKFQSPTSTFMGVDLGTFVVRPFLNANCSLDCAQQHRDSFILGVFIFLVFYLTGGAYWWGVLGACWSILTAQLWIVLNFTTRALALGARPYRAAST</sequence>
<dbReference type="STRING" id="71717.A0A4Y7SR02"/>
<dbReference type="AlphaFoldDB" id="A0A4Y7SR02"/>